<reference evidence="1" key="1">
    <citation type="submission" date="2014-09" db="EMBL/GenBank/DDBJ databases">
        <authorList>
            <person name="Magalhaes I.L.F."/>
            <person name="Oliveira U."/>
            <person name="Santos F.R."/>
            <person name="Vidigal T.H.D.A."/>
            <person name="Brescovit A.D."/>
            <person name="Santos A.J."/>
        </authorList>
    </citation>
    <scope>NUCLEOTIDE SEQUENCE</scope>
    <source>
        <tissue evidence="1">Shoot tissue taken approximately 20 cm above the soil surface</tissue>
    </source>
</reference>
<reference evidence="1" key="2">
    <citation type="journal article" date="2015" name="Data Brief">
        <title>Shoot transcriptome of the giant reed, Arundo donax.</title>
        <authorList>
            <person name="Barrero R.A."/>
            <person name="Guerrero F.D."/>
            <person name="Moolhuijzen P."/>
            <person name="Goolsby J.A."/>
            <person name="Tidwell J."/>
            <person name="Bellgard S.E."/>
            <person name="Bellgard M.I."/>
        </authorList>
    </citation>
    <scope>NUCLEOTIDE SEQUENCE</scope>
    <source>
        <tissue evidence="1">Shoot tissue taken approximately 20 cm above the soil surface</tissue>
    </source>
</reference>
<proteinExistence type="predicted"/>
<accession>A0A0A8YJZ8</accession>
<sequence>MIESNHLAAPDMRNSRFNSSCKGENMEYCLPNSHIKQGVWHVCSSAFMS</sequence>
<name>A0A0A8YJZ8_ARUDO</name>
<evidence type="ECO:0000313" key="1">
    <source>
        <dbReference type="EMBL" id="JAD22922.1"/>
    </source>
</evidence>
<organism evidence="1">
    <name type="scientific">Arundo donax</name>
    <name type="common">Giant reed</name>
    <name type="synonym">Donax arundinaceus</name>
    <dbReference type="NCBI Taxonomy" id="35708"/>
    <lineage>
        <taxon>Eukaryota</taxon>
        <taxon>Viridiplantae</taxon>
        <taxon>Streptophyta</taxon>
        <taxon>Embryophyta</taxon>
        <taxon>Tracheophyta</taxon>
        <taxon>Spermatophyta</taxon>
        <taxon>Magnoliopsida</taxon>
        <taxon>Liliopsida</taxon>
        <taxon>Poales</taxon>
        <taxon>Poaceae</taxon>
        <taxon>PACMAD clade</taxon>
        <taxon>Arundinoideae</taxon>
        <taxon>Arundineae</taxon>
        <taxon>Arundo</taxon>
    </lineage>
</organism>
<protein>
    <submittedName>
        <fullName evidence="1">Uncharacterized protein</fullName>
    </submittedName>
</protein>
<dbReference type="EMBL" id="GBRH01274973">
    <property type="protein sequence ID" value="JAD22922.1"/>
    <property type="molecule type" value="Transcribed_RNA"/>
</dbReference>
<dbReference type="AlphaFoldDB" id="A0A0A8YJZ8"/>